<dbReference type="Gene3D" id="2.30.42.10">
    <property type="match status" value="6"/>
</dbReference>
<dbReference type="GO" id="GO:0005737">
    <property type="term" value="C:cytoplasm"/>
    <property type="evidence" value="ECO:0007669"/>
    <property type="project" value="UniProtKB-SubCell"/>
</dbReference>
<gene>
    <name evidence="5" type="ORF">TPSB3V08_LOCUS4870</name>
</gene>
<dbReference type="Pfam" id="PF17820">
    <property type="entry name" value="PDZ_6"/>
    <property type="match status" value="1"/>
</dbReference>
<dbReference type="InterPro" id="IPR036034">
    <property type="entry name" value="PDZ_sf"/>
</dbReference>
<feature type="domain" description="PDZ" evidence="4">
    <location>
        <begin position="353"/>
        <end position="437"/>
    </location>
</feature>
<dbReference type="CDD" id="cd06682">
    <property type="entry name" value="PDZ5_GRIP1-2-like"/>
    <property type="match status" value="1"/>
</dbReference>
<reference evidence="5" key="1">
    <citation type="submission" date="2020-11" db="EMBL/GenBank/DDBJ databases">
        <authorList>
            <person name="Tran Van P."/>
        </authorList>
    </citation>
    <scope>NUCLEOTIDE SEQUENCE</scope>
</reference>
<keyword evidence="3" id="KW-0677">Repeat</keyword>
<dbReference type="InterPro" id="IPR001478">
    <property type="entry name" value="PDZ"/>
</dbReference>
<dbReference type="PANTHER" id="PTHR46227">
    <property type="entry name" value="GLUTAMATE RECEPTOR-INTERACTING PROTEIN GRIP"/>
    <property type="match status" value="1"/>
</dbReference>
<keyword evidence="2" id="KW-0963">Cytoplasm</keyword>
<evidence type="ECO:0000259" key="4">
    <source>
        <dbReference type="PROSITE" id="PS50106"/>
    </source>
</evidence>
<dbReference type="SUPFAM" id="SSF50156">
    <property type="entry name" value="PDZ domain-like"/>
    <property type="match status" value="6"/>
</dbReference>
<sequence>MPSVVPRIVHISLKKEEGSLGLTLRGGVHPDPLLCRPLVITYVRPGGPAHREGTLRSGDRLIAVNGTSLNEATLPEAQELLNNSECATTTMTVEYDVNLLECVRSATGPLLVEIERPCGKDLGVTLAATSTGRIIIEGVIAASIAERCGALHVGDQILAVDETRVEGSGLAICEVMELLQSSTVVTLEILPLSQAYYGRRRTNSNARYHGMLGPPSPSPSGYCSLSSQHLNRHNTCLHSGTLPGPQCRDYSDPPGVWHTETLCLTLYADKHGYGFTVHASPSSIFISDIRRDSPADRCGCLQVGDRLLTLNNQSLQSTESVTQLLSECEGTHITLMVEFNVADSVVPASGIFLVKLANRGNGLGITVTASKNRLPGEALQISEIRKGSVAHRTGTLKVGDHLLAIDNQRLDHCSLEDTQHILQSSSDIVTLRIQKQETVTDTQSDSTVVYTVELEKYGGPIGITITGSEEMFEPITISGVTPGGLAEQTGAVHIGDRLLAINGESLQGKPLSEAINLLQDKDHVMLRLSRTSKMCLSTNEGQADEPRLTSVDSAVDSWDSNNTSPVNDELKSDIPHQKEYFSSSYHHPLSMIHYLGNSTLPPSSPAYCGDNTGLQHVDMFEYQLSHKVTLCKDPVYEDFGFSVSDGLYERGVYINRIRKRGPADLSNILKPYDRILQVNETRTNDFDCCLTVPLIASAGDKLELTVIRGACIPTDEEMEDGDVVTWSDKKDSFPGTITKTL</sequence>
<feature type="domain" description="PDZ" evidence="4">
    <location>
        <begin position="627"/>
        <end position="710"/>
    </location>
</feature>
<dbReference type="Pfam" id="PF00595">
    <property type="entry name" value="PDZ"/>
    <property type="match status" value="4"/>
</dbReference>
<feature type="domain" description="PDZ" evidence="4">
    <location>
        <begin position="10"/>
        <end position="84"/>
    </location>
</feature>
<dbReference type="PROSITE" id="PS50106">
    <property type="entry name" value="PDZ"/>
    <property type="match status" value="6"/>
</dbReference>
<dbReference type="SMART" id="SM00228">
    <property type="entry name" value="PDZ"/>
    <property type="match status" value="6"/>
</dbReference>
<evidence type="ECO:0000256" key="1">
    <source>
        <dbReference type="ARBA" id="ARBA00004496"/>
    </source>
</evidence>
<dbReference type="PANTHER" id="PTHR46227:SF2">
    <property type="entry name" value="FI03335P"/>
    <property type="match status" value="1"/>
</dbReference>
<protein>
    <recommendedName>
        <fullName evidence="4">PDZ domain-containing protein</fullName>
    </recommendedName>
</protein>
<comment type="subcellular location">
    <subcellularLocation>
        <location evidence="1">Cytoplasm</location>
    </subcellularLocation>
</comment>
<dbReference type="AlphaFoldDB" id="A0A7R9CZZ6"/>
<dbReference type="Pfam" id="PF13180">
    <property type="entry name" value="PDZ_2"/>
    <property type="match status" value="1"/>
</dbReference>
<proteinExistence type="predicted"/>
<evidence type="ECO:0000256" key="2">
    <source>
        <dbReference type="ARBA" id="ARBA00022490"/>
    </source>
</evidence>
<dbReference type="CDD" id="cd06681">
    <property type="entry name" value="PDZ2_GRIP1-2-like"/>
    <property type="match status" value="1"/>
</dbReference>
<accession>A0A7R9CZZ6</accession>
<feature type="domain" description="PDZ" evidence="4">
    <location>
        <begin position="263"/>
        <end position="317"/>
    </location>
</feature>
<dbReference type="EMBL" id="OD002441">
    <property type="protein sequence ID" value="CAD7405227.1"/>
    <property type="molecule type" value="Genomic_DNA"/>
</dbReference>
<organism evidence="5">
    <name type="scientific">Timema poppense</name>
    <name type="common">Walking stick</name>
    <dbReference type="NCBI Taxonomy" id="170557"/>
    <lineage>
        <taxon>Eukaryota</taxon>
        <taxon>Metazoa</taxon>
        <taxon>Ecdysozoa</taxon>
        <taxon>Arthropoda</taxon>
        <taxon>Hexapoda</taxon>
        <taxon>Insecta</taxon>
        <taxon>Pterygota</taxon>
        <taxon>Neoptera</taxon>
        <taxon>Polyneoptera</taxon>
        <taxon>Phasmatodea</taxon>
        <taxon>Timematodea</taxon>
        <taxon>Timematoidea</taxon>
        <taxon>Timematidae</taxon>
        <taxon>Timema</taxon>
    </lineage>
</organism>
<dbReference type="CDD" id="cd06685">
    <property type="entry name" value="PDZ7_GRIP1-2-like"/>
    <property type="match status" value="1"/>
</dbReference>
<evidence type="ECO:0000313" key="5">
    <source>
        <dbReference type="EMBL" id="CAD7405227.1"/>
    </source>
</evidence>
<name>A0A7R9CZZ6_TIMPO</name>
<dbReference type="FunFam" id="2.30.42.10:FF:000035">
    <property type="entry name" value="Glutamate receptor interacting protein 1"/>
    <property type="match status" value="1"/>
</dbReference>
<feature type="domain" description="PDZ" evidence="4">
    <location>
        <begin position="451"/>
        <end position="520"/>
    </location>
</feature>
<dbReference type="InterPro" id="IPR043545">
    <property type="entry name" value="GRIP1/2"/>
</dbReference>
<evidence type="ECO:0000256" key="3">
    <source>
        <dbReference type="ARBA" id="ARBA00022737"/>
    </source>
</evidence>
<feature type="domain" description="PDZ" evidence="4">
    <location>
        <begin position="111"/>
        <end position="182"/>
    </location>
</feature>
<dbReference type="InterPro" id="IPR041489">
    <property type="entry name" value="PDZ_6"/>
</dbReference>
<dbReference type="GO" id="GO:0098887">
    <property type="term" value="P:neurotransmitter receptor transport, endosome to postsynaptic membrane"/>
    <property type="evidence" value="ECO:0007669"/>
    <property type="project" value="TreeGrafter"/>
</dbReference>